<dbReference type="Proteomes" id="UP000183832">
    <property type="component" value="Unassembled WGS sequence"/>
</dbReference>
<keyword evidence="11" id="KW-0012">Acyltransferase</keyword>
<name>A0A1J1I619_9DIPT</name>
<evidence type="ECO:0000256" key="6">
    <source>
        <dbReference type="ARBA" id="ARBA00022525"/>
    </source>
</evidence>
<keyword evidence="17" id="KW-1185">Reference proteome</keyword>
<dbReference type="InterPro" id="IPR040234">
    <property type="entry name" value="QC/QCL"/>
</dbReference>
<dbReference type="OrthoDB" id="3907302at2759"/>
<dbReference type="CDD" id="cd03880">
    <property type="entry name" value="M28_QC_like"/>
    <property type="match status" value="1"/>
</dbReference>
<evidence type="ECO:0000256" key="11">
    <source>
        <dbReference type="ARBA" id="ARBA00023315"/>
    </source>
</evidence>
<feature type="domain" description="DnaB/C C-terminal" evidence="15">
    <location>
        <begin position="14"/>
        <end position="65"/>
    </location>
</feature>
<keyword evidence="10" id="KW-1015">Disulfide bond</keyword>
<dbReference type="EMBL" id="CVRI01000042">
    <property type="protein sequence ID" value="CRK95635.1"/>
    <property type="molecule type" value="Genomic_DNA"/>
</dbReference>
<dbReference type="InterPro" id="IPR006343">
    <property type="entry name" value="DnaB/C_C"/>
</dbReference>
<keyword evidence="9" id="KW-0862">Zinc</keyword>
<evidence type="ECO:0000259" key="15">
    <source>
        <dbReference type="Pfam" id="PF07261"/>
    </source>
</evidence>
<feature type="domain" description="Peptidase M28" evidence="14">
    <location>
        <begin position="94"/>
        <end position="316"/>
    </location>
</feature>
<dbReference type="Gene3D" id="3.40.630.10">
    <property type="entry name" value="Zn peptidases"/>
    <property type="match status" value="1"/>
</dbReference>
<reference evidence="16 17" key="1">
    <citation type="submission" date="2015-04" db="EMBL/GenBank/DDBJ databases">
        <authorList>
            <person name="Syromyatnikov M.Y."/>
            <person name="Popov V.N."/>
        </authorList>
    </citation>
    <scope>NUCLEOTIDE SEQUENCE [LARGE SCALE GENOMIC DNA]</scope>
</reference>
<dbReference type="PANTHER" id="PTHR12283:SF6">
    <property type="entry name" value="GLUTAMINYL-PEPTIDE CYCLOTRANSFERASE-RELATED"/>
    <property type="match status" value="1"/>
</dbReference>
<dbReference type="GO" id="GO:0016603">
    <property type="term" value="F:glutaminyl-peptide cyclotransferase activity"/>
    <property type="evidence" value="ECO:0007669"/>
    <property type="project" value="UniProtKB-EC"/>
</dbReference>
<dbReference type="AlphaFoldDB" id="A0A1J1I619"/>
<dbReference type="PANTHER" id="PTHR12283">
    <property type="entry name" value="GLUTAMINYL-PEPTIDE CYCLOTRANSFERASE"/>
    <property type="match status" value="1"/>
</dbReference>
<evidence type="ECO:0000313" key="17">
    <source>
        <dbReference type="Proteomes" id="UP000183832"/>
    </source>
</evidence>
<evidence type="ECO:0000256" key="7">
    <source>
        <dbReference type="ARBA" id="ARBA00022679"/>
    </source>
</evidence>
<comment type="subcellular location">
    <subcellularLocation>
        <location evidence="2">Secreted</location>
    </subcellularLocation>
</comment>
<gene>
    <name evidence="16" type="ORF">CLUMA_CG009093</name>
</gene>
<protein>
    <recommendedName>
        <fullName evidence="5">Glutaminyl-peptide cyclotransferase</fullName>
        <ecNumber evidence="4">2.3.2.5</ecNumber>
    </recommendedName>
</protein>
<dbReference type="Pfam" id="PF07261">
    <property type="entry name" value="DnaB_2"/>
    <property type="match status" value="1"/>
</dbReference>
<dbReference type="EC" id="2.3.2.5" evidence="4"/>
<evidence type="ECO:0000256" key="4">
    <source>
        <dbReference type="ARBA" id="ARBA00012012"/>
    </source>
</evidence>
<dbReference type="InterPro" id="IPR007484">
    <property type="entry name" value="Peptidase_M28"/>
</dbReference>
<dbReference type="GO" id="GO:0008270">
    <property type="term" value="F:zinc ion binding"/>
    <property type="evidence" value="ECO:0007669"/>
    <property type="project" value="TreeGrafter"/>
</dbReference>
<dbReference type="STRING" id="568069.A0A1J1I619"/>
<keyword evidence="13" id="KW-0732">Signal</keyword>
<evidence type="ECO:0000256" key="13">
    <source>
        <dbReference type="SAM" id="SignalP"/>
    </source>
</evidence>
<dbReference type="Pfam" id="PF04389">
    <property type="entry name" value="Peptidase_M28"/>
    <property type="match status" value="1"/>
</dbReference>
<evidence type="ECO:0000256" key="12">
    <source>
        <dbReference type="ARBA" id="ARBA00057903"/>
    </source>
</evidence>
<evidence type="ECO:0000256" key="9">
    <source>
        <dbReference type="ARBA" id="ARBA00022833"/>
    </source>
</evidence>
<accession>A0A1J1I619</accession>
<dbReference type="FunFam" id="3.40.630.10:FF:000029">
    <property type="entry name" value="Glutaminyl-peptide cyclotransferase"/>
    <property type="match status" value="1"/>
</dbReference>
<comment type="catalytic activity">
    <reaction evidence="1">
        <text>N-terminal L-glutaminyl-[peptide] = N-terminal 5-oxo-L-prolyl-[peptide] + NH4(+)</text>
        <dbReference type="Rhea" id="RHEA:23652"/>
        <dbReference type="Rhea" id="RHEA-COMP:11736"/>
        <dbReference type="Rhea" id="RHEA-COMP:11846"/>
        <dbReference type="ChEBI" id="CHEBI:28938"/>
        <dbReference type="ChEBI" id="CHEBI:64722"/>
        <dbReference type="ChEBI" id="CHEBI:87215"/>
        <dbReference type="EC" id="2.3.2.5"/>
    </reaction>
</comment>
<comment type="function">
    <text evidence="12">Acts as a glutaminyl-peptide cyclotransferase. Responsible for the biosynthesis of pyroglutamyl peptides. Might be more efficient in the conversion of tri and tetrapeptides in vitro. Might have a relative preference for substrates containing hydrophobic amino acids in vitro.</text>
</comment>
<feature type="signal peptide" evidence="13">
    <location>
        <begin position="1"/>
        <end position="20"/>
    </location>
</feature>
<dbReference type="SUPFAM" id="SSF53187">
    <property type="entry name" value="Zn-dependent exopeptidases"/>
    <property type="match status" value="1"/>
</dbReference>
<evidence type="ECO:0000256" key="10">
    <source>
        <dbReference type="ARBA" id="ARBA00023157"/>
    </source>
</evidence>
<evidence type="ECO:0000256" key="5">
    <source>
        <dbReference type="ARBA" id="ARBA00016861"/>
    </source>
</evidence>
<organism evidence="16 17">
    <name type="scientific">Clunio marinus</name>
    <dbReference type="NCBI Taxonomy" id="568069"/>
    <lineage>
        <taxon>Eukaryota</taxon>
        <taxon>Metazoa</taxon>
        <taxon>Ecdysozoa</taxon>
        <taxon>Arthropoda</taxon>
        <taxon>Hexapoda</taxon>
        <taxon>Insecta</taxon>
        <taxon>Pterygota</taxon>
        <taxon>Neoptera</taxon>
        <taxon>Endopterygota</taxon>
        <taxon>Diptera</taxon>
        <taxon>Nematocera</taxon>
        <taxon>Chironomoidea</taxon>
        <taxon>Chironomidae</taxon>
        <taxon>Clunio</taxon>
    </lineage>
</organism>
<evidence type="ECO:0000259" key="14">
    <source>
        <dbReference type="Pfam" id="PF04389"/>
    </source>
</evidence>
<sequence length="336" mass="38613">MKILITLIVLCVVNFEQAFGSLSEEDIREIADLDDQYHYKESLQNILIPRVVGTKQWKSVQNYIVQQLKLMELNVELDSFEDNTPIFGRMKFVNIIGKLNPSADHFLVLSAHYDSKYFPEGEFLGATDSAVPCAIMLNIVKTTLPYIKQLLEGKNLGLMLIFFDGEEAFLEWTDRDSLYGSRHLAQKWELTPYKNGTEIDRINVLVLLDLIGSNNARFVCTFRNTCNLNTRLNEIEKVLKSTSSLKRIPNGPASIFLKSYRQTGVADDHIPFLVRKVPILHLIPQSFPVVWHTKYDDAQRLNQQAILNFNKIFRVFVVEYLSDCAANPVSRKCRFK</sequence>
<keyword evidence="8" id="KW-0479">Metal-binding</keyword>
<evidence type="ECO:0000313" key="16">
    <source>
        <dbReference type="EMBL" id="CRK95635.1"/>
    </source>
</evidence>
<evidence type="ECO:0000256" key="1">
    <source>
        <dbReference type="ARBA" id="ARBA00000001"/>
    </source>
</evidence>
<evidence type="ECO:0000256" key="8">
    <source>
        <dbReference type="ARBA" id="ARBA00022723"/>
    </source>
</evidence>
<comment type="similarity">
    <text evidence="3">Belongs to the glutaminyl-peptide cyclotransferase family.</text>
</comment>
<proteinExistence type="inferred from homology"/>
<evidence type="ECO:0000256" key="2">
    <source>
        <dbReference type="ARBA" id="ARBA00004613"/>
    </source>
</evidence>
<evidence type="ECO:0000256" key="3">
    <source>
        <dbReference type="ARBA" id="ARBA00006014"/>
    </source>
</evidence>
<feature type="chain" id="PRO_5012453028" description="Glutaminyl-peptide cyclotransferase" evidence="13">
    <location>
        <begin position="21"/>
        <end position="336"/>
    </location>
</feature>
<dbReference type="GO" id="GO:0005576">
    <property type="term" value="C:extracellular region"/>
    <property type="evidence" value="ECO:0007669"/>
    <property type="project" value="UniProtKB-SubCell"/>
</dbReference>
<keyword evidence="6" id="KW-0964">Secreted</keyword>
<keyword evidence="7" id="KW-0808">Transferase</keyword>
<dbReference type="InterPro" id="IPR037457">
    <property type="entry name" value="M28_QC"/>
</dbReference>